<sequence>MNELKMSVSYDDIIEAIKPWGIVEAILLSPGILGTNHLFIVRFKKPITITGLRGKGVRTDSYGGLDDTPFFLRGMHREGLSMYNIILSPNKIAFDITNLTIDSEPSDCQSSVPIEGFDGFHSGALLATLKLIPDERLREYVNKPWSEDLKKEIENLFSQSEKAAKLLEWITAAGEAFLKKGISVSSLVSGAGTVRIKETPTVDIISNYRENNWTVVYDMIS</sequence>
<dbReference type="EMBL" id="MK500328">
    <property type="protein sequence ID" value="QBK85876.1"/>
    <property type="molecule type" value="Genomic_DNA"/>
</dbReference>
<accession>A0A481YTP3</accession>
<evidence type="ECO:0000313" key="1">
    <source>
        <dbReference type="EMBL" id="QBK85876.1"/>
    </source>
</evidence>
<organism evidence="1">
    <name type="scientific">Marseillevirus LCMAC101</name>
    <dbReference type="NCBI Taxonomy" id="2506602"/>
    <lineage>
        <taxon>Viruses</taxon>
        <taxon>Varidnaviria</taxon>
        <taxon>Bamfordvirae</taxon>
        <taxon>Nucleocytoviricota</taxon>
        <taxon>Megaviricetes</taxon>
        <taxon>Pimascovirales</taxon>
        <taxon>Pimascovirales incertae sedis</taxon>
        <taxon>Marseilleviridae</taxon>
    </lineage>
</organism>
<reference evidence="1" key="1">
    <citation type="journal article" date="2019" name="MBio">
        <title>Virus Genomes from Deep Sea Sediments Expand the Ocean Megavirome and Support Independent Origins of Viral Gigantism.</title>
        <authorList>
            <person name="Backstrom D."/>
            <person name="Yutin N."/>
            <person name="Jorgensen S.L."/>
            <person name="Dharamshi J."/>
            <person name="Homa F."/>
            <person name="Zaremba-Niedwiedzka K."/>
            <person name="Spang A."/>
            <person name="Wolf Y.I."/>
            <person name="Koonin E.V."/>
            <person name="Ettema T.J."/>
        </authorList>
    </citation>
    <scope>NUCLEOTIDE SEQUENCE</scope>
</reference>
<protein>
    <submittedName>
        <fullName evidence="1">Uncharacterized protein</fullName>
    </submittedName>
</protein>
<proteinExistence type="predicted"/>
<gene>
    <name evidence="1" type="ORF">LCMAC101_04710</name>
</gene>
<name>A0A481YTP3_9VIRU</name>